<organism evidence="4 5">
    <name type="scientific">Sesamum angolense</name>
    <dbReference type="NCBI Taxonomy" id="2727404"/>
    <lineage>
        <taxon>Eukaryota</taxon>
        <taxon>Viridiplantae</taxon>
        <taxon>Streptophyta</taxon>
        <taxon>Embryophyta</taxon>
        <taxon>Tracheophyta</taxon>
        <taxon>Spermatophyta</taxon>
        <taxon>Magnoliopsida</taxon>
        <taxon>eudicotyledons</taxon>
        <taxon>Gunneridae</taxon>
        <taxon>Pentapetalae</taxon>
        <taxon>asterids</taxon>
        <taxon>lamiids</taxon>
        <taxon>Lamiales</taxon>
        <taxon>Pedaliaceae</taxon>
        <taxon>Sesamum</taxon>
    </lineage>
</organism>
<feature type="compositionally biased region" description="Polar residues" evidence="3">
    <location>
        <begin position="173"/>
        <end position="185"/>
    </location>
</feature>
<dbReference type="Proteomes" id="UP001289374">
    <property type="component" value="Unassembled WGS sequence"/>
</dbReference>
<keyword evidence="1" id="KW-0547">Nucleotide-binding</keyword>
<evidence type="ECO:0000256" key="1">
    <source>
        <dbReference type="ARBA" id="ARBA00022741"/>
    </source>
</evidence>
<comment type="caution">
    <text evidence="4">The sequence shown here is derived from an EMBL/GenBank/DDBJ whole genome shotgun (WGS) entry which is preliminary data.</text>
</comment>
<reference evidence="4" key="1">
    <citation type="submission" date="2020-06" db="EMBL/GenBank/DDBJ databases">
        <authorList>
            <person name="Li T."/>
            <person name="Hu X."/>
            <person name="Zhang T."/>
            <person name="Song X."/>
            <person name="Zhang H."/>
            <person name="Dai N."/>
            <person name="Sheng W."/>
            <person name="Hou X."/>
            <person name="Wei L."/>
        </authorList>
    </citation>
    <scope>NUCLEOTIDE SEQUENCE</scope>
    <source>
        <strain evidence="4">K16</strain>
        <tissue evidence="4">Leaf</tissue>
    </source>
</reference>
<dbReference type="PANTHER" id="PTHR45644:SF83">
    <property type="entry name" value="P-LOOP CONTAINING NUCLEOSIDE TRIPHOSPHATE HYDROLASES SUPERFAMILY PROTEIN"/>
    <property type="match status" value="1"/>
</dbReference>
<dbReference type="PANTHER" id="PTHR45644">
    <property type="entry name" value="AAA ATPASE, PUTATIVE (AFU_ORTHOLOGUE AFUA_2G12920)-RELATED-RELATED"/>
    <property type="match status" value="1"/>
</dbReference>
<feature type="region of interest" description="Disordered" evidence="3">
    <location>
        <begin position="151"/>
        <end position="185"/>
    </location>
</feature>
<dbReference type="InterPro" id="IPR051701">
    <property type="entry name" value="Mito_OM_Translocase_MSP1"/>
</dbReference>
<dbReference type="Gene3D" id="1.10.8.60">
    <property type="match status" value="1"/>
</dbReference>
<evidence type="ECO:0000313" key="4">
    <source>
        <dbReference type="EMBL" id="KAK4403634.1"/>
    </source>
</evidence>
<dbReference type="EMBL" id="JACGWL010000004">
    <property type="protein sequence ID" value="KAK4403634.1"/>
    <property type="molecule type" value="Genomic_DNA"/>
</dbReference>
<keyword evidence="5" id="KW-1185">Reference proteome</keyword>
<reference evidence="4" key="2">
    <citation type="journal article" date="2024" name="Plant">
        <title>Genomic evolution and insights into agronomic trait innovations of Sesamum species.</title>
        <authorList>
            <person name="Miao H."/>
            <person name="Wang L."/>
            <person name="Qu L."/>
            <person name="Liu H."/>
            <person name="Sun Y."/>
            <person name="Le M."/>
            <person name="Wang Q."/>
            <person name="Wei S."/>
            <person name="Zheng Y."/>
            <person name="Lin W."/>
            <person name="Duan Y."/>
            <person name="Cao H."/>
            <person name="Xiong S."/>
            <person name="Wang X."/>
            <person name="Wei L."/>
            <person name="Li C."/>
            <person name="Ma Q."/>
            <person name="Ju M."/>
            <person name="Zhao R."/>
            <person name="Li G."/>
            <person name="Mu C."/>
            <person name="Tian Q."/>
            <person name="Mei H."/>
            <person name="Zhang T."/>
            <person name="Gao T."/>
            <person name="Zhang H."/>
        </authorList>
    </citation>
    <scope>NUCLEOTIDE SEQUENCE</scope>
    <source>
        <strain evidence="4">K16</strain>
    </source>
</reference>
<sequence length="323" mass="35014">MEQKQVILSALSVGVGVGVGLGLVSGSALGRWTGASTSAAAAAAGGISADEMQLELLRLVVDGKESKVTFDDFPYYLSQRTRVLLTSAAYVHLNHLDVSKHTRNLSPASRAILLSGPAELYQQMLAKALAHHFEAKLLLLDITDFSLKDAEGTENTGSKPEGKSENKSEAEKQISSTKTDGENASISKPLNLCVTAAYRPVRELIQQEREKDKEKKQRDEEGQSSEDASAPKEETKEEKVISLRPLNMEDMKQAKNQVAASFASEGSIMAELKQWNELYGEGELRLDDLAIHASNVILASIKNVHVVTPNELVKGNVLGMTLK</sequence>
<evidence type="ECO:0000256" key="2">
    <source>
        <dbReference type="ARBA" id="ARBA00022840"/>
    </source>
</evidence>
<feature type="compositionally biased region" description="Basic and acidic residues" evidence="3">
    <location>
        <begin position="160"/>
        <end position="172"/>
    </location>
</feature>
<evidence type="ECO:0000256" key="3">
    <source>
        <dbReference type="SAM" id="MobiDB-lite"/>
    </source>
</evidence>
<proteinExistence type="predicted"/>
<gene>
    <name evidence="4" type="ORF">Sango_0732000</name>
</gene>
<dbReference type="AlphaFoldDB" id="A0AAE1X2T0"/>
<name>A0AAE1X2T0_9LAMI</name>
<protein>
    <submittedName>
        <fullName evidence="4">Uncharacterized protein</fullName>
    </submittedName>
</protein>
<dbReference type="GO" id="GO:0005524">
    <property type="term" value="F:ATP binding"/>
    <property type="evidence" value="ECO:0007669"/>
    <property type="project" value="UniProtKB-KW"/>
</dbReference>
<keyword evidence="2" id="KW-0067">ATP-binding</keyword>
<dbReference type="GO" id="GO:0005741">
    <property type="term" value="C:mitochondrial outer membrane"/>
    <property type="evidence" value="ECO:0007669"/>
    <property type="project" value="TreeGrafter"/>
</dbReference>
<evidence type="ECO:0000313" key="5">
    <source>
        <dbReference type="Proteomes" id="UP001289374"/>
    </source>
</evidence>
<feature type="region of interest" description="Disordered" evidence="3">
    <location>
        <begin position="208"/>
        <end position="239"/>
    </location>
</feature>
<feature type="compositionally biased region" description="Basic and acidic residues" evidence="3">
    <location>
        <begin position="208"/>
        <end position="221"/>
    </location>
</feature>
<feature type="compositionally biased region" description="Basic and acidic residues" evidence="3">
    <location>
        <begin position="229"/>
        <end position="239"/>
    </location>
</feature>
<accession>A0AAE1X2T0</accession>